<dbReference type="RefSeq" id="WP_319978319.1">
    <property type="nucleotide sequence ID" value="NZ_JAXAVU010000012.1"/>
</dbReference>
<sequence length="298" mass="32233">MSMVLFDVPGPKARVRHKIMAVIGIAAVAAALVYVVMRFIVTDQFTARRLDWINYKQIQLSLVEAIGNTLGAFAVGAALALVFGAIFAAARLSDHAWVRAPAAVIVEVFRAIPLVIMMFFFYYGLPVAGVKLSAFTAVVISLMLYNGSVLAEIFRAGINSLPKGQSEAAYALGMRKTQVMTFVLLPQALRAMLPTIISQLVVLLKDTALGFLITFEELLRWGTRIGGDAVNFGRPMIPVMIVVALVYIGLCLLLTWLATYLEKRNRRNKKVIKTDNDAAGQVQLGNASTAGVGGGITV</sequence>
<dbReference type="InterPro" id="IPR000515">
    <property type="entry name" value="MetI-like"/>
</dbReference>
<comment type="caution">
    <text evidence="9">The sequence shown here is derived from an EMBL/GenBank/DDBJ whole genome shotgun (WGS) entry which is preliminary data.</text>
</comment>
<dbReference type="InterPro" id="IPR043429">
    <property type="entry name" value="ArtM/GltK/GlnP/TcyL/YhdX-like"/>
</dbReference>
<dbReference type="PANTHER" id="PTHR30614">
    <property type="entry name" value="MEMBRANE COMPONENT OF AMINO ACID ABC TRANSPORTER"/>
    <property type="match status" value="1"/>
</dbReference>
<evidence type="ECO:0000256" key="2">
    <source>
        <dbReference type="ARBA" id="ARBA00022448"/>
    </source>
</evidence>
<keyword evidence="4 7" id="KW-0812">Transmembrane</keyword>
<dbReference type="CDD" id="cd06261">
    <property type="entry name" value="TM_PBP2"/>
    <property type="match status" value="1"/>
</dbReference>
<dbReference type="EMBL" id="JAXAVU010000012">
    <property type="protein sequence ID" value="MDX8146213.1"/>
    <property type="molecule type" value="Genomic_DNA"/>
</dbReference>
<keyword evidence="3" id="KW-1003">Cell membrane</keyword>
<feature type="domain" description="ABC transmembrane type-1" evidence="8">
    <location>
        <begin position="66"/>
        <end position="258"/>
    </location>
</feature>
<keyword evidence="6 7" id="KW-0472">Membrane</keyword>
<evidence type="ECO:0000256" key="7">
    <source>
        <dbReference type="RuleBase" id="RU363032"/>
    </source>
</evidence>
<dbReference type="SUPFAM" id="SSF161098">
    <property type="entry name" value="MetI-like"/>
    <property type="match status" value="1"/>
</dbReference>
<feature type="transmembrane region" description="Helical" evidence="7">
    <location>
        <begin position="70"/>
        <end position="90"/>
    </location>
</feature>
<evidence type="ECO:0000313" key="10">
    <source>
        <dbReference type="Proteomes" id="UP001285352"/>
    </source>
</evidence>
<feature type="transmembrane region" description="Helical" evidence="7">
    <location>
        <begin position="21"/>
        <end position="41"/>
    </location>
</feature>
<evidence type="ECO:0000256" key="3">
    <source>
        <dbReference type="ARBA" id="ARBA00022475"/>
    </source>
</evidence>
<accession>A0ABU4V321</accession>
<evidence type="ECO:0000256" key="1">
    <source>
        <dbReference type="ARBA" id="ARBA00004651"/>
    </source>
</evidence>
<dbReference type="Pfam" id="PF00528">
    <property type="entry name" value="BPD_transp_1"/>
    <property type="match status" value="1"/>
</dbReference>
<dbReference type="PROSITE" id="PS50928">
    <property type="entry name" value="ABC_TM1"/>
    <property type="match status" value="1"/>
</dbReference>
<dbReference type="Proteomes" id="UP001285352">
    <property type="component" value="Unassembled WGS sequence"/>
</dbReference>
<protein>
    <submittedName>
        <fullName evidence="9">Amino acid ABC transporter permease</fullName>
    </submittedName>
</protein>
<evidence type="ECO:0000256" key="6">
    <source>
        <dbReference type="ARBA" id="ARBA00023136"/>
    </source>
</evidence>
<dbReference type="InterPro" id="IPR010065">
    <property type="entry name" value="AA_ABC_transptr_permease_3TM"/>
</dbReference>
<evidence type="ECO:0000256" key="5">
    <source>
        <dbReference type="ARBA" id="ARBA00022989"/>
    </source>
</evidence>
<name>A0ABU4V321_9PSEU</name>
<evidence type="ECO:0000259" key="8">
    <source>
        <dbReference type="PROSITE" id="PS50928"/>
    </source>
</evidence>
<keyword evidence="10" id="KW-1185">Reference proteome</keyword>
<dbReference type="NCBIfam" id="TIGR01726">
    <property type="entry name" value="HEQRo_perm_3TM"/>
    <property type="match status" value="1"/>
</dbReference>
<comment type="similarity">
    <text evidence="7">Belongs to the binding-protein-dependent transport system permease family.</text>
</comment>
<comment type="subcellular location">
    <subcellularLocation>
        <location evidence="1 7">Cell membrane</location>
        <topology evidence="1 7">Multi-pass membrane protein</topology>
    </subcellularLocation>
</comment>
<evidence type="ECO:0000256" key="4">
    <source>
        <dbReference type="ARBA" id="ARBA00022692"/>
    </source>
</evidence>
<dbReference type="Gene3D" id="1.10.3720.10">
    <property type="entry name" value="MetI-like"/>
    <property type="match status" value="1"/>
</dbReference>
<dbReference type="PANTHER" id="PTHR30614:SF21">
    <property type="entry name" value="AMINO ACID ABC TRANSPORTER PERMEASE"/>
    <property type="match status" value="1"/>
</dbReference>
<feature type="transmembrane region" description="Helical" evidence="7">
    <location>
        <begin position="102"/>
        <end position="123"/>
    </location>
</feature>
<feature type="transmembrane region" description="Helical" evidence="7">
    <location>
        <begin position="237"/>
        <end position="261"/>
    </location>
</feature>
<keyword evidence="2 7" id="KW-0813">Transport</keyword>
<dbReference type="InterPro" id="IPR035906">
    <property type="entry name" value="MetI-like_sf"/>
</dbReference>
<proteinExistence type="inferred from homology"/>
<evidence type="ECO:0000313" key="9">
    <source>
        <dbReference type="EMBL" id="MDX8146213.1"/>
    </source>
</evidence>
<reference evidence="9 10" key="1">
    <citation type="submission" date="2023-11" db="EMBL/GenBank/DDBJ databases">
        <title>Lentzea sokolovensis, sp. nov., Lentzea kristufkii, sp. nov., and Lentzea miocenensis, sp. nov., rare actinobacteria from Sokolov Coal Basin, Miocene lacustrine sediment, Czech Republic.</title>
        <authorList>
            <person name="Lara A."/>
            <person name="Kotroba L."/>
            <person name="Nouioui I."/>
            <person name="Neumann-Schaal M."/>
            <person name="Mast Y."/>
            <person name="Chronakova A."/>
        </authorList>
    </citation>
    <scope>NUCLEOTIDE SEQUENCE [LARGE SCALE GENOMIC DNA]</scope>
    <source>
        <strain evidence="9 10">BCCO 10_0061</strain>
    </source>
</reference>
<feature type="transmembrane region" description="Helical" evidence="7">
    <location>
        <begin position="135"/>
        <end position="158"/>
    </location>
</feature>
<gene>
    <name evidence="9" type="ORF">SK854_29155</name>
</gene>
<keyword evidence="5 7" id="KW-1133">Transmembrane helix</keyword>
<organism evidence="9 10">
    <name type="scientific">Lentzea sokolovensis</name>
    <dbReference type="NCBI Taxonomy" id="3095429"/>
    <lineage>
        <taxon>Bacteria</taxon>
        <taxon>Bacillati</taxon>
        <taxon>Actinomycetota</taxon>
        <taxon>Actinomycetes</taxon>
        <taxon>Pseudonocardiales</taxon>
        <taxon>Pseudonocardiaceae</taxon>
        <taxon>Lentzea</taxon>
    </lineage>
</organism>